<protein>
    <submittedName>
        <fullName evidence="1">Uncharacterized protein</fullName>
    </submittedName>
</protein>
<organism evidence="1 2">
    <name type="scientific">Gluconobacter roseus NBRC 3990</name>
    <dbReference type="NCBI Taxonomy" id="1307950"/>
    <lineage>
        <taxon>Bacteria</taxon>
        <taxon>Pseudomonadati</taxon>
        <taxon>Pseudomonadota</taxon>
        <taxon>Alphaproteobacteria</taxon>
        <taxon>Acetobacterales</taxon>
        <taxon>Acetobacteraceae</taxon>
        <taxon>Gluconobacter</taxon>
    </lineage>
</organism>
<dbReference type="EMBL" id="BJLY01000002">
    <property type="protein sequence ID" value="GEB03948.1"/>
    <property type="molecule type" value="Genomic_DNA"/>
</dbReference>
<proteinExistence type="predicted"/>
<dbReference type="Proteomes" id="UP000320772">
    <property type="component" value="Unassembled WGS sequence"/>
</dbReference>
<sequence>MSYVPLATAERQEQAVRMCEPLITSDAMLINEMNRWTALRYNGVPADQAAADLWYEIEDYQPKTEDARAAKTEFLRQFPYVALKRSKGRGVFDECADAFERRNERVGAKLCA</sequence>
<comment type="caution">
    <text evidence="1">The sequence shown here is derived from an EMBL/GenBank/DDBJ whole genome shotgun (WGS) entry which is preliminary data.</text>
</comment>
<accession>A0A4Y3M901</accession>
<dbReference type="AlphaFoldDB" id="A0A4Y3M901"/>
<keyword evidence="2" id="KW-1185">Reference proteome</keyword>
<gene>
    <name evidence="1" type="ORF">GRO01_15240</name>
</gene>
<reference evidence="1 2" key="1">
    <citation type="submission" date="2019-06" db="EMBL/GenBank/DDBJ databases">
        <title>Whole genome shotgun sequence of Gluconobacter roseus NBRC 3990.</title>
        <authorList>
            <person name="Hosoyama A."/>
            <person name="Uohara A."/>
            <person name="Ohji S."/>
            <person name="Ichikawa N."/>
        </authorList>
    </citation>
    <scope>NUCLEOTIDE SEQUENCE [LARGE SCALE GENOMIC DNA]</scope>
    <source>
        <strain evidence="1 2">NBRC 3990</strain>
    </source>
</reference>
<name>A0A4Y3M901_9PROT</name>
<evidence type="ECO:0000313" key="2">
    <source>
        <dbReference type="Proteomes" id="UP000320772"/>
    </source>
</evidence>
<evidence type="ECO:0000313" key="1">
    <source>
        <dbReference type="EMBL" id="GEB03948.1"/>
    </source>
</evidence>
<dbReference type="RefSeq" id="WP_062509888.1">
    <property type="nucleotide sequence ID" value="NZ_BAQZ01000003.1"/>
</dbReference>